<evidence type="ECO:0000259" key="10">
    <source>
        <dbReference type="PROSITE" id="PS50823"/>
    </source>
</evidence>
<dbReference type="EMBL" id="PCSR01000033">
    <property type="protein sequence ID" value="PIP53364.1"/>
    <property type="molecule type" value="Genomic_DNA"/>
</dbReference>
<evidence type="ECO:0000313" key="12">
    <source>
        <dbReference type="Proteomes" id="UP000229459"/>
    </source>
</evidence>
<dbReference type="Pfam" id="PF07650">
    <property type="entry name" value="KH_2"/>
    <property type="match status" value="1"/>
</dbReference>
<protein>
    <recommendedName>
        <fullName evidence="7 8">Small ribosomal subunit protein uS3</fullName>
    </recommendedName>
</protein>
<evidence type="ECO:0000256" key="7">
    <source>
        <dbReference type="ARBA" id="ARBA00035257"/>
    </source>
</evidence>
<evidence type="ECO:0000256" key="2">
    <source>
        <dbReference type="ARBA" id="ARBA00022730"/>
    </source>
</evidence>
<comment type="similarity">
    <text evidence="1 8 9">Belongs to the universal ribosomal protein uS3 family.</text>
</comment>
<dbReference type="GO" id="GO:0003729">
    <property type="term" value="F:mRNA binding"/>
    <property type="evidence" value="ECO:0007669"/>
    <property type="project" value="UniProtKB-UniRule"/>
</dbReference>
<dbReference type="PANTHER" id="PTHR11760:SF19">
    <property type="entry name" value="SMALL RIBOSOMAL SUBUNIT PROTEIN US3C"/>
    <property type="match status" value="1"/>
</dbReference>
<dbReference type="InterPro" id="IPR001351">
    <property type="entry name" value="Ribosomal_uS3_C"/>
</dbReference>
<dbReference type="InterPro" id="IPR005704">
    <property type="entry name" value="Ribosomal_uS3_bac-typ"/>
</dbReference>
<proteinExistence type="inferred from homology"/>
<evidence type="ECO:0000256" key="4">
    <source>
        <dbReference type="ARBA" id="ARBA00022980"/>
    </source>
</evidence>
<dbReference type="Proteomes" id="UP000229459">
    <property type="component" value="Unassembled WGS sequence"/>
</dbReference>
<reference evidence="11 12" key="1">
    <citation type="submission" date="2017-09" db="EMBL/GenBank/DDBJ databases">
        <title>Depth-based differentiation of microbial function through sediment-hosted aquifers and enrichment of novel symbionts in the deep terrestrial subsurface.</title>
        <authorList>
            <person name="Probst A.J."/>
            <person name="Ladd B."/>
            <person name="Jarett J.K."/>
            <person name="Geller-Mcgrath D.E."/>
            <person name="Sieber C.M."/>
            <person name="Emerson J.B."/>
            <person name="Anantharaman K."/>
            <person name="Thomas B.C."/>
            <person name="Malmstrom R."/>
            <person name="Stieglmeier M."/>
            <person name="Klingl A."/>
            <person name="Woyke T."/>
            <person name="Ryan C.M."/>
            <person name="Banfield J.F."/>
        </authorList>
    </citation>
    <scope>NUCLEOTIDE SEQUENCE [LARGE SCALE GENOMIC DNA]</scope>
    <source>
        <strain evidence="11">CG23_combo_of_CG06-09_8_20_14_all_34_8</strain>
    </source>
</reference>
<keyword evidence="4 8" id="KW-0689">Ribosomal protein</keyword>
<feature type="domain" description="KH type-2" evidence="10">
    <location>
        <begin position="39"/>
        <end position="115"/>
    </location>
</feature>
<evidence type="ECO:0000256" key="8">
    <source>
        <dbReference type="HAMAP-Rule" id="MF_01309"/>
    </source>
</evidence>
<dbReference type="InterPro" id="IPR057258">
    <property type="entry name" value="Ribosomal_uS3"/>
</dbReference>
<organism evidence="11 12">
    <name type="scientific">Candidatus Beckwithbacteria bacterium CG23_combo_of_CG06-09_8_20_14_all_34_8</name>
    <dbReference type="NCBI Taxonomy" id="1974497"/>
    <lineage>
        <taxon>Bacteria</taxon>
        <taxon>Candidatus Beckwithiibacteriota</taxon>
    </lineage>
</organism>
<dbReference type="InterPro" id="IPR036419">
    <property type="entry name" value="Ribosomal_S3_C_sf"/>
</dbReference>
<dbReference type="CDD" id="cd02412">
    <property type="entry name" value="KH-II_30S_S3"/>
    <property type="match status" value="1"/>
</dbReference>
<evidence type="ECO:0000256" key="3">
    <source>
        <dbReference type="ARBA" id="ARBA00022884"/>
    </source>
</evidence>
<dbReference type="SUPFAM" id="SSF54814">
    <property type="entry name" value="Prokaryotic type KH domain (KH-domain type II)"/>
    <property type="match status" value="1"/>
</dbReference>
<dbReference type="FunFam" id="3.30.300.20:FF:000001">
    <property type="entry name" value="30S ribosomal protein S3"/>
    <property type="match status" value="1"/>
</dbReference>
<dbReference type="Pfam" id="PF00189">
    <property type="entry name" value="Ribosomal_S3_C"/>
    <property type="match status" value="1"/>
</dbReference>
<dbReference type="InterPro" id="IPR015946">
    <property type="entry name" value="KH_dom-like_a/b"/>
</dbReference>
<keyword evidence="2 8" id="KW-0699">rRNA-binding</keyword>
<dbReference type="GO" id="GO:0003735">
    <property type="term" value="F:structural constituent of ribosome"/>
    <property type="evidence" value="ECO:0007669"/>
    <property type="project" value="InterPro"/>
</dbReference>
<evidence type="ECO:0000256" key="1">
    <source>
        <dbReference type="ARBA" id="ARBA00010761"/>
    </source>
</evidence>
<comment type="caution">
    <text evidence="11">The sequence shown here is derived from an EMBL/GenBank/DDBJ whole genome shotgun (WGS) entry which is preliminary data.</text>
</comment>
<accession>A0A2H0B6W2</accession>
<dbReference type="Gene3D" id="3.30.1140.32">
    <property type="entry name" value="Ribosomal protein S3, C-terminal domain"/>
    <property type="match status" value="1"/>
</dbReference>
<dbReference type="GO" id="GO:0019843">
    <property type="term" value="F:rRNA binding"/>
    <property type="evidence" value="ECO:0007669"/>
    <property type="project" value="UniProtKB-UniRule"/>
</dbReference>
<dbReference type="GO" id="GO:0006412">
    <property type="term" value="P:translation"/>
    <property type="evidence" value="ECO:0007669"/>
    <property type="project" value="UniProtKB-UniRule"/>
</dbReference>
<evidence type="ECO:0000313" key="11">
    <source>
        <dbReference type="EMBL" id="PIP53364.1"/>
    </source>
</evidence>
<dbReference type="AlphaFoldDB" id="A0A2H0B6W2"/>
<dbReference type="SUPFAM" id="SSF54821">
    <property type="entry name" value="Ribosomal protein S3 C-terminal domain"/>
    <property type="match status" value="1"/>
</dbReference>
<dbReference type="GO" id="GO:0022627">
    <property type="term" value="C:cytosolic small ribosomal subunit"/>
    <property type="evidence" value="ECO:0007669"/>
    <property type="project" value="TreeGrafter"/>
</dbReference>
<dbReference type="InterPro" id="IPR004044">
    <property type="entry name" value="KH_dom_type_2"/>
</dbReference>
<dbReference type="NCBIfam" id="TIGR01009">
    <property type="entry name" value="rpsC_bact"/>
    <property type="match status" value="1"/>
</dbReference>
<evidence type="ECO:0000256" key="5">
    <source>
        <dbReference type="ARBA" id="ARBA00023274"/>
    </source>
</evidence>
<dbReference type="SMART" id="SM00322">
    <property type="entry name" value="KH"/>
    <property type="match status" value="1"/>
</dbReference>
<comment type="function">
    <text evidence="6 8">Binds the lower part of the 30S subunit head. Binds mRNA in the 70S ribosome, positioning it for translation.</text>
</comment>
<dbReference type="InterPro" id="IPR009019">
    <property type="entry name" value="KH_sf_prok-type"/>
</dbReference>
<dbReference type="InterPro" id="IPR018280">
    <property type="entry name" value="Ribosomal_uS3_CS"/>
</dbReference>
<dbReference type="Gene3D" id="3.30.300.20">
    <property type="match status" value="1"/>
</dbReference>
<comment type="subunit">
    <text evidence="8">Part of the 30S ribosomal subunit. Forms a tight complex with proteins S10 and S14.</text>
</comment>
<evidence type="ECO:0000256" key="9">
    <source>
        <dbReference type="RuleBase" id="RU003624"/>
    </source>
</evidence>
<keyword evidence="5 8" id="KW-0687">Ribonucleoprotein</keyword>
<dbReference type="HAMAP" id="MF_01309_B">
    <property type="entry name" value="Ribosomal_uS3_B"/>
    <property type="match status" value="1"/>
</dbReference>
<evidence type="ECO:0000256" key="6">
    <source>
        <dbReference type="ARBA" id="ARBA00024998"/>
    </source>
</evidence>
<dbReference type="InterPro" id="IPR004087">
    <property type="entry name" value="KH_dom"/>
</dbReference>
<dbReference type="PROSITE" id="PS00548">
    <property type="entry name" value="RIBOSOMAL_S3"/>
    <property type="match status" value="1"/>
</dbReference>
<keyword evidence="3 8" id="KW-0694">RNA-binding</keyword>
<dbReference type="PROSITE" id="PS50823">
    <property type="entry name" value="KH_TYPE_2"/>
    <property type="match status" value="1"/>
</dbReference>
<name>A0A2H0B6W2_9BACT</name>
<sequence>MGKKVNPFGFRLGVLYTWKSRWFANARDYKTLLLQDLELRKFVMAKLKNAGIINVDIERSIKKIKIYVYVSRPGVVIGRGGSGMEILKKEIMKQLNIKENDPKAVKLDVKVEEIKNPNAHAHSIAQRLSDQLIARYPHRRAVKQAIDNAMDAGVKGVKIQLAGRIGGAEIARVEKYGKGTVPTQTIRADIDYDEIPALTKSGYVGIKVWVNNGEKRI</sequence>
<dbReference type="PANTHER" id="PTHR11760">
    <property type="entry name" value="30S/40S RIBOSOMAL PROTEIN S3"/>
    <property type="match status" value="1"/>
</dbReference>
<gene>
    <name evidence="8" type="primary">rpsC</name>
    <name evidence="11" type="ORF">COX08_01525</name>
</gene>